<dbReference type="AlphaFoldDB" id="A0AAW0I6D6"/>
<gene>
    <name evidence="5" type="ORF">U0070_015740</name>
</gene>
<dbReference type="Gene3D" id="2.30.30.40">
    <property type="entry name" value="SH3 Domains"/>
    <property type="match status" value="1"/>
</dbReference>
<evidence type="ECO:0000313" key="6">
    <source>
        <dbReference type="Proteomes" id="UP001488838"/>
    </source>
</evidence>
<evidence type="ECO:0000256" key="2">
    <source>
        <dbReference type="PROSITE-ProRule" id="PRU00192"/>
    </source>
</evidence>
<keyword evidence="3" id="KW-0732">Signal</keyword>
<accession>A0AAW0I6D6</accession>
<dbReference type="SUPFAM" id="SSF50044">
    <property type="entry name" value="SH3-domain"/>
    <property type="match status" value="1"/>
</dbReference>
<keyword evidence="1 2" id="KW-0728">SH3 domain</keyword>
<feature type="chain" id="PRO_5043889217" description="SH3 domain-containing protein" evidence="3">
    <location>
        <begin position="25"/>
        <end position="104"/>
    </location>
</feature>
<dbReference type="Proteomes" id="UP001488838">
    <property type="component" value="Unassembled WGS sequence"/>
</dbReference>
<dbReference type="Pfam" id="PF00018">
    <property type="entry name" value="SH3_1"/>
    <property type="match status" value="1"/>
</dbReference>
<evidence type="ECO:0000313" key="5">
    <source>
        <dbReference type="EMBL" id="KAK7810003.1"/>
    </source>
</evidence>
<dbReference type="EMBL" id="JBBHLL010000207">
    <property type="protein sequence ID" value="KAK7810003.1"/>
    <property type="molecule type" value="Genomic_DNA"/>
</dbReference>
<dbReference type="FunFam" id="2.30.30.40:FF:000176">
    <property type="entry name" value="Tyrosine-protein kinase"/>
    <property type="match status" value="1"/>
</dbReference>
<dbReference type="InterPro" id="IPR036028">
    <property type="entry name" value="SH3-like_dom_sf"/>
</dbReference>
<evidence type="ECO:0000256" key="1">
    <source>
        <dbReference type="ARBA" id="ARBA00022443"/>
    </source>
</evidence>
<sequence length="104" mass="11951">MPVSVFRHLLLSLFCAPLLGPLFSESLGFHAHLFLFPVSASKKPLPPTPEDNRRSLPEPEETVVIALYDYQPNDPQELALQCNEEYYLLDSSEIHWWRVQDKNG</sequence>
<proteinExistence type="predicted"/>
<comment type="caution">
    <text evidence="5">The sequence shown here is derived from an EMBL/GenBank/DDBJ whole genome shotgun (WGS) entry which is preliminary data.</text>
</comment>
<protein>
    <recommendedName>
        <fullName evidence="4">SH3 domain-containing protein</fullName>
    </recommendedName>
</protein>
<dbReference type="InterPro" id="IPR001452">
    <property type="entry name" value="SH3_domain"/>
</dbReference>
<dbReference type="PROSITE" id="PS50002">
    <property type="entry name" value="SH3"/>
    <property type="match status" value="1"/>
</dbReference>
<evidence type="ECO:0000259" key="4">
    <source>
        <dbReference type="PROSITE" id="PS50002"/>
    </source>
</evidence>
<keyword evidence="6" id="KW-1185">Reference proteome</keyword>
<evidence type="ECO:0000256" key="3">
    <source>
        <dbReference type="SAM" id="SignalP"/>
    </source>
</evidence>
<organism evidence="5 6">
    <name type="scientific">Myodes glareolus</name>
    <name type="common">Bank vole</name>
    <name type="synonym">Clethrionomys glareolus</name>
    <dbReference type="NCBI Taxonomy" id="447135"/>
    <lineage>
        <taxon>Eukaryota</taxon>
        <taxon>Metazoa</taxon>
        <taxon>Chordata</taxon>
        <taxon>Craniata</taxon>
        <taxon>Vertebrata</taxon>
        <taxon>Euteleostomi</taxon>
        <taxon>Mammalia</taxon>
        <taxon>Eutheria</taxon>
        <taxon>Euarchontoglires</taxon>
        <taxon>Glires</taxon>
        <taxon>Rodentia</taxon>
        <taxon>Myomorpha</taxon>
        <taxon>Muroidea</taxon>
        <taxon>Cricetidae</taxon>
        <taxon>Arvicolinae</taxon>
        <taxon>Myodes</taxon>
    </lineage>
</organism>
<feature type="signal peptide" evidence="3">
    <location>
        <begin position="1"/>
        <end position="24"/>
    </location>
</feature>
<name>A0AAW0I6D6_MYOGA</name>
<feature type="domain" description="SH3" evidence="4">
    <location>
        <begin position="59"/>
        <end position="104"/>
    </location>
</feature>
<reference evidence="5 6" key="1">
    <citation type="journal article" date="2023" name="bioRxiv">
        <title>Conserved and derived expression patterns and positive selection on dental genes reveal complex evolutionary context of ever-growing rodent molars.</title>
        <authorList>
            <person name="Calamari Z.T."/>
            <person name="Song A."/>
            <person name="Cohen E."/>
            <person name="Akter M."/>
            <person name="Roy R.D."/>
            <person name="Hallikas O."/>
            <person name="Christensen M.M."/>
            <person name="Li P."/>
            <person name="Marangoni P."/>
            <person name="Jernvall J."/>
            <person name="Klein O.D."/>
        </authorList>
    </citation>
    <scope>NUCLEOTIDE SEQUENCE [LARGE SCALE GENOMIC DNA]</scope>
    <source>
        <strain evidence="5">V071</strain>
    </source>
</reference>